<comment type="caution">
    <text evidence="7">The sequence shown here is derived from an EMBL/GenBank/DDBJ whole genome shotgun (WGS) entry which is preliminary data.</text>
</comment>
<dbReference type="InterPro" id="IPR028082">
    <property type="entry name" value="Peripla_BP_I"/>
</dbReference>
<evidence type="ECO:0000313" key="7">
    <source>
        <dbReference type="EMBL" id="MPY58791.1"/>
    </source>
</evidence>
<reference evidence="7 8" key="1">
    <citation type="submission" date="2019-07" db="EMBL/GenBank/DDBJ databases">
        <title>New species of Amycolatopsis and Streptomyces.</title>
        <authorList>
            <person name="Duangmal K."/>
            <person name="Teo W.F.A."/>
            <person name="Lipun K."/>
        </authorList>
    </citation>
    <scope>NUCLEOTIDE SEQUENCE [LARGE SCALE GENOMIC DNA]</scope>
    <source>
        <strain evidence="7 8">NBRC 106415</strain>
    </source>
</reference>
<comment type="subcellular location">
    <subcellularLocation>
        <location evidence="1">Cell envelope</location>
    </subcellularLocation>
</comment>
<evidence type="ECO:0000259" key="6">
    <source>
        <dbReference type="Pfam" id="PF13407"/>
    </source>
</evidence>
<dbReference type="AlphaFoldDB" id="A0A5N8XH28"/>
<gene>
    <name evidence="7" type="ORF">FNH08_16940</name>
</gene>
<feature type="domain" description="Periplasmic binding protein" evidence="6">
    <location>
        <begin position="82"/>
        <end position="346"/>
    </location>
</feature>
<sequence length="384" mass="40050">MHHTRKAAVTAAALLAVAATVTAGCERGSSSTASDAGSPESAEPGCPTVLADAKRVVKKAEDVNAPWEGPTTGPAAVPDKTIVYIAQTLTNPGVAGVAQGVQEAAEVIGWDVRTINGQGTPAGIRDAFDEALALKPSGIVIGGFDPKSTARQVEQAKAAGIPLIGWHAVAAPGPSKNPELFSNITTSVQDVAKISADWIIARSQGRAGVVLFTDASIPFAKRKSDLIKKELATCSDVRLLSYEDIPIPQANSRTIKVVSSLLTRFGSKWTHSAAINDLYFDHAAAALRADGRDGAGAPYNIGAGDGDPSAFERINGRQFQAATVPEPLSEQGWQIIDEFNRAFAGKPASGYVAPVHISTAANSGGALSWDAEGYRQAYRGIWNK</sequence>
<organism evidence="7 8">
    <name type="scientific">Streptomyces spongiae</name>
    <dbReference type="NCBI Taxonomy" id="565072"/>
    <lineage>
        <taxon>Bacteria</taxon>
        <taxon>Bacillati</taxon>
        <taxon>Actinomycetota</taxon>
        <taxon>Actinomycetes</taxon>
        <taxon>Kitasatosporales</taxon>
        <taxon>Streptomycetaceae</taxon>
        <taxon>Streptomyces</taxon>
    </lineage>
</organism>
<evidence type="ECO:0000256" key="5">
    <source>
        <dbReference type="SAM" id="SignalP"/>
    </source>
</evidence>
<dbReference type="RefSeq" id="WP_322724667.1">
    <property type="nucleotide sequence ID" value="NZ_VJZC01000102.1"/>
</dbReference>
<feature type="region of interest" description="Disordered" evidence="4">
    <location>
        <begin position="27"/>
        <end position="46"/>
    </location>
</feature>
<feature type="chain" id="PRO_5038479547" evidence="5">
    <location>
        <begin position="24"/>
        <end position="384"/>
    </location>
</feature>
<name>A0A5N8XH28_9ACTN</name>
<dbReference type="Pfam" id="PF13407">
    <property type="entry name" value="Peripla_BP_4"/>
    <property type="match status" value="1"/>
</dbReference>
<proteinExistence type="inferred from homology"/>
<evidence type="ECO:0000313" key="8">
    <source>
        <dbReference type="Proteomes" id="UP000400924"/>
    </source>
</evidence>
<keyword evidence="3 5" id="KW-0732">Signal</keyword>
<dbReference type="PROSITE" id="PS51257">
    <property type="entry name" value="PROKAR_LIPOPROTEIN"/>
    <property type="match status" value="1"/>
</dbReference>
<dbReference type="InterPro" id="IPR025997">
    <property type="entry name" value="SBP_2_dom"/>
</dbReference>
<dbReference type="Gene3D" id="3.40.50.2300">
    <property type="match status" value="2"/>
</dbReference>
<evidence type="ECO:0000256" key="3">
    <source>
        <dbReference type="ARBA" id="ARBA00022729"/>
    </source>
</evidence>
<dbReference type="GO" id="GO:0030246">
    <property type="term" value="F:carbohydrate binding"/>
    <property type="evidence" value="ECO:0007669"/>
    <property type="project" value="UniProtKB-ARBA"/>
</dbReference>
<comment type="similarity">
    <text evidence="2">Belongs to the bacterial solute-binding protein 2 family.</text>
</comment>
<dbReference type="Proteomes" id="UP000400924">
    <property type="component" value="Unassembled WGS sequence"/>
</dbReference>
<accession>A0A5N8XH28</accession>
<dbReference type="PANTHER" id="PTHR46847">
    <property type="entry name" value="D-ALLOSE-BINDING PERIPLASMIC PROTEIN-RELATED"/>
    <property type="match status" value="1"/>
</dbReference>
<keyword evidence="8" id="KW-1185">Reference proteome</keyword>
<dbReference type="SUPFAM" id="SSF53822">
    <property type="entry name" value="Periplasmic binding protein-like I"/>
    <property type="match status" value="1"/>
</dbReference>
<evidence type="ECO:0000256" key="1">
    <source>
        <dbReference type="ARBA" id="ARBA00004196"/>
    </source>
</evidence>
<evidence type="ECO:0000256" key="2">
    <source>
        <dbReference type="ARBA" id="ARBA00007639"/>
    </source>
</evidence>
<dbReference type="PANTHER" id="PTHR46847:SF1">
    <property type="entry name" value="D-ALLOSE-BINDING PERIPLASMIC PROTEIN-RELATED"/>
    <property type="match status" value="1"/>
</dbReference>
<protein>
    <submittedName>
        <fullName evidence="7">Substrate-binding domain-containing protein</fullName>
    </submittedName>
</protein>
<evidence type="ECO:0000256" key="4">
    <source>
        <dbReference type="SAM" id="MobiDB-lite"/>
    </source>
</evidence>
<dbReference type="EMBL" id="VJZC01000102">
    <property type="protein sequence ID" value="MPY58791.1"/>
    <property type="molecule type" value="Genomic_DNA"/>
</dbReference>
<dbReference type="GO" id="GO:0030313">
    <property type="term" value="C:cell envelope"/>
    <property type="evidence" value="ECO:0007669"/>
    <property type="project" value="UniProtKB-SubCell"/>
</dbReference>
<feature type="signal peptide" evidence="5">
    <location>
        <begin position="1"/>
        <end position="23"/>
    </location>
</feature>